<keyword evidence="10" id="KW-1185">Reference proteome</keyword>
<feature type="domain" description="PPIase FKBP-type" evidence="8">
    <location>
        <begin position="83"/>
        <end position="175"/>
    </location>
</feature>
<evidence type="ECO:0000256" key="6">
    <source>
        <dbReference type="RuleBase" id="RU003915"/>
    </source>
</evidence>
<comment type="caution">
    <text evidence="9">The sequence shown here is derived from an EMBL/GenBank/DDBJ whole genome shotgun (WGS) entry which is preliminary data.</text>
</comment>
<dbReference type="AlphaFoldDB" id="A0A4V1M707"/>
<accession>A0A4V1M707</accession>
<evidence type="ECO:0000256" key="7">
    <source>
        <dbReference type="SAM" id="SignalP"/>
    </source>
</evidence>
<evidence type="ECO:0000313" key="9">
    <source>
        <dbReference type="EMBL" id="RXK57699.1"/>
    </source>
</evidence>
<dbReference type="EC" id="5.2.1.8" evidence="6"/>
<reference evidence="9 10" key="1">
    <citation type="submission" date="2019-01" db="EMBL/GenBank/DDBJ databases">
        <title>Lacibacter sp. strain TTM-7.</title>
        <authorList>
            <person name="Chen W.-M."/>
        </authorList>
    </citation>
    <scope>NUCLEOTIDE SEQUENCE [LARGE SCALE GENOMIC DNA]</scope>
    <source>
        <strain evidence="9 10">TTM-7</strain>
    </source>
</reference>
<dbReference type="EMBL" id="SDHW01000008">
    <property type="protein sequence ID" value="RXK57699.1"/>
    <property type="molecule type" value="Genomic_DNA"/>
</dbReference>
<feature type="chain" id="PRO_5020465455" description="Peptidyl-prolyl cis-trans isomerase" evidence="7">
    <location>
        <begin position="22"/>
        <end position="176"/>
    </location>
</feature>
<dbReference type="PANTHER" id="PTHR43811:SF19">
    <property type="entry name" value="39 KDA FK506-BINDING NUCLEAR PROTEIN"/>
    <property type="match status" value="1"/>
</dbReference>
<dbReference type="PROSITE" id="PS50059">
    <property type="entry name" value="FKBP_PPIASE"/>
    <property type="match status" value="1"/>
</dbReference>
<keyword evidence="7" id="KW-0732">Signal</keyword>
<sequence length="176" mass="18801">MKKLNLKLMVAVVIAAVLIGACGKKDKNECTATAGSTVASDAEEAMVIKYLDSMGITTRTELNGSGMYYVIDTAGNSKRAGLCTSVTVSYKGYYRNGNVFDQATAASPATFPEISNLIEGWRRTLPLLGEGGVIRMFIPPSLGYGASGWQNPNTGLYYILPNAVLIFEMKLIAING</sequence>
<evidence type="ECO:0000256" key="5">
    <source>
        <dbReference type="PROSITE-ProRule" id="PRU00277"/>
    </source>
</evidence>
<name>A0A4V1M707_9BACT</name>
<dbReference type="SUPFAM" id="SSF54534">
    <property type="entry name" value="FKBP-like"/>
    <property type="match status" value="1"/>
</dbReference>
<keyword evidence="4 5" id="KW-0413">Isomerase</keyword>
<dbReference type="OrthoDB" id="9814548at2"/>
<comment type="similarity">
    <text evidence="2 6">Belongs to the FKBP-type PPIase family.</text>
</comment>
<dbReference type="InterPro" id="IPR046357">
    <property type="entry name" value="PPIase_dom_sf"/>
</dbReference>
<dbReference type="PANTHER" id="PTHR43811">
    <property type="entry name" value="FKBP-TYPE PEPTIDYL-PROLYL CIS-TRANS ISOMERASE FKPA"/>
    <property type="match status" value="1"/>
</dbReference>
<protein>
    <recommendedName>
        <fullName evidence="6">Peptidyl-prolyl cis-trans isomerase</fullName>
        <ecNumber evidence="6">5.2.1.8</ecNumber>
    </recommendedName>
</protein>
<gene>
    <name evidence="9" type="ORF">ESA94_19430</name>
</gene>
<evidence type="ECO:0000256" key="4">
    <source>
        <dbReference type="ARBA" id="ARBA00023235"/>
    </source>
</evidence>
<dbReference type="PROSITE" id="PS51257">
    <property type="entry name" value="PROKAR_LIPOPROTEIN"/>
    <property type="match status" value="1"/>
</dbReference>
<keyword evidence="3 5" id="KW-0697">Rotamase</keyword>
<evidence type="ECO:0000313" key="10">
    <source>
        <dbReference type="Proteomes" id="UP000290204"/>
    </source>
</evidence>
<comment type="catalytic activity">
    <reaction evidence="1 5 6">
        <text>[protein]-peptidylproline (omega=180) = [protein]-peptidylproline (omega=0)</text>
        <dbReference type="Rhea" id="RHEA:16237"/>
        <dbReference type="Rhea" id="RHEA-COMP:10747"/>
        <dbReference type="Rhea" id="RHEA-COMP:10748"/>
        <dbReference type="ChEBI" id="CHEBI:83833"/>
        <dbReference type="ChEBI" id="CHEBI:83834"/>
        <dbReference type="EC" id="5.2.1.8"/>
    </reaction>
</comment>
<dbReference type="Proteomes" id="UP000290204">
    <property type="component" value="Unassembled WGS sequence"/>
</dbReference>
<dbReference type="RefSeq" id="WP_129132622.1">
    <property type="nucleotide sequence ID" value="NZ_SDHW01000008.1"/>
</dbReference>
<evidence type="ECO:0000259" key="8">
    <source>
        <dbReference type="PROSITE" id="PS50059"/>
    </source>
</evidence>
<dbReference type="GO" id="GO:0003755">
    <property type="term" value="F:peptidyl-prolyl cis-trans isomerase activity"/>
    <property type="evidence" value="ECO:0007669"/>
    <property type="project" value="UniProtKB-UniRule"/>
</dbReference>
<evidence type="ECO:0000256" key="2">
    <source>
        <dbReference type="ARBA" id="ARBA00006577"/>
    </source>
</evidence>
<dbReference type="InterPro" id="IPR001179">
    <property type="entry name" value="PPIase_FKBP_dom"/>
</dbReference>
<dbReference type="Pfam" id="PF00254">
    <property type="entry name" value="FKBP_C"/>
    <property type="match status" value="1"/>
</dbReference>
<feature type="signal peptide" evidence="7">
    <location>
        <begin position="1"/>
        <end position="21"/>
    </location>
</feature>
<proteinExistence type="inferred from homology"/>
<evidence type="ECO:0000256" key="3">
    <source>
        <dbReference type="ARBA" id="ARBA00023110"/>
    </source>
</evidence>
<organism evidence="9 10">
    <name type="scientific">Lacibacter luteus</name>
    <dbReference type="NCBI Taxonomy" id="2508719"/>
    <lineage>
        <taxon>Bacteria</taxon>
        <taxon>Pseudomonadati</taxon>
        <taxon>Bacteroidota</taxon>
        <taxon>Chitinophagia</taxon>
        <taxon>Chitinophagales</taxon>
        <taxon>Chitinophagaceae</taxon>
        <taxon>Lacibacter</taxon>
    </lineage>
</organism>
<evidence type="ECO:0000256" key="1">
    <source>
        <dbReference type="ARBA" id="ARBA00000971"/>
    </source>
</evidence>
<dbReference type="Gene3D" id="3.10.50.40">
    <property type="match status" value="1"/>
</dbReference>